<feature type="transmembrane region" description="Helical" evidence="8">
    <location>
        <begin position="160"/>
        <end position="180"/>
    </location>
</feature>
<feature type="transmembrane region" description="Helical" evidence="8">
    <location>
        <begin position="465"/>
        <end position="485"/>
    </location>
</feature>
<dbReference type="Proteomes" id="UP000199309">
    <property type="component" value="Unassembled WGS sequence"/>
</dbReference>
<evidence type="ECO:0000256" key="3">
    <source>
        <dbReference type="ARBA" id="ARBA00022448"/>
    </source>
</evidence>
<evidence type="ECO:0000313" key="11">
    <source>
        <dbReference type="Proteomes" id="UP000199309"/>
    </source>
</evidence>
<feature type="transmembrane region" description="Helical" evidence="8">
    <location>
        <begin position="64"/>
        <end position="84"/>
    </location>
</feature>
<evidence type="ECO:0000259" key="9">
    <source>
        <dbReference type="Pfam" id="PF02554"/>
    </source>
</evidence>
<feature type="transmembrane region" description="Helical" evidence="8">
    <location>
        <begin position="523"/>
        <end position="541"/>
    </location>
</feature>
<dbReference type="STRING" id="349095.SAMN05660299_02300"/>
<feature type="transmembrane region" description="Helical" evidence="8">
    <location>
        <begin position="295"/>
        <end position="318"/>
    </location>
</feature>
<evidence type="ECO:0000256" key="5">
    <source>
        <dbReference type="ARBA" id="ARBA00022692"/>
    </source>
</evidence>
<organism evidence="10 11">
    <name type="scientific">Megasphaera paucivorans</name>
    <dbReference type="NCBI Taxonomy" id="349095"/>
    <lineage>
        <taxon>Bacteria</taxon>
        <taxon>Bacillati</taxon>
        <taxon>Bacillota</taxon>
        <taxon>Negativicutes</taxon>
        <taxon>Veillonellales</taxon>
        <taxon>Veillonellaceae</taxon>
        <taxon>Megasphaera</taxon>
    </lineage>
</organism>
<dbReference type="GO" id="GO:0009267">
    <property type="term" value="P:cellular response to starvation"/>
    <property type="evidence" value="ECO:0007669"/>
    <property type="project" value="InterPro"/>
</dbReference>
<feature type="transmembrane region" description="Helical" evidence="8">
    <location>
        <begin position="491"/>
        <end position="516"/>
    </location>
</feature>
<reference evidence="10 11" key="1">
    <citation type="submission" date="2016-10" db="EMBL/GenBank/DDBJ databases">
        <authorList>
            <person name="de Groot N.N."/>
        </authorList>
    </citation>
    <scope>NUCLEOTIDE SEQUENCE [LARGE SCALE GENOMIC DNA]</scope>
    <source>
        <strain evidence="10 11">DSM 16981</strain>
    </source>
</reference>
<evidence type="ECO:0000256" key="2">
    <source>
        <dbReference type="ARBA" id="ARBA00007755"/>
    </source>
</evidence>
<feature type="transmembrane region" description="Helical" evidence="8">
    <location>
        <begin position="192"/>
        <end position="208"/>
    </location>
</feature>
<feature type="transmembrane region" description="Helical" evidence="8">
    <location>
        <begin position="330"/>
        <end position="352"/>
    </location>
</feature>
<comment type="similarity">
    <text evidence="2">Belongs to the peptide transporter carbon starvation (CstA) (TC 2.A.114) family.</text>
</comment>
<accession>A0A1G9ZD45</accession>
<evidence type="ECO:0000256" key="4">
    <source>
        <dbReference type="ARBA" id="ARBA00022475"/>
    </source>
</evidence>
<dbReference type="PANTHER" id="PTHR30252:SF3">
    <property type="entry name" value="PYRUVATE_PROTON SYMPORTER BTST"/>
    <property type="match status" value="1"/>
</dbReference>
<keyword evidence="4" id="KW-1003">Cell membrane</keyword>
<evidence type="ECO:0000256" key="8">
    <source>
        <dbReference type="SAM" id="Phobius"/>
    </source>
</evidence>
<dbReference type="Pfam" id="PF02554">
    <property type="entry name" value="CstA"/>
    <property type="match status" value="1"/>
</dbReference>
<proteinExistence type="inferred from homology"/>
<gene>
    <name evidence="10" type="ORF">SAMN05660299_02300</name>
</gene>
<feature type="transmembrane region" description="Helical" evidence="8">
    <location>
        <begin position="228"/>
        <end position="246"/>
    </location>
</feature>
<name>A0A1G9ZD45_9FIRM</name>
<keyword evidence="11" id="KW-1185">Reference proteome</keyword>
<dbReference type="GO" id="GO:0005886">
    <property type="term" value="C:plasma membrane"/>
    <property type="evidence" value="ECO:0007669"/>
    <property type="project" value="UniProtKB-SubCell"/>
</dbReference>
<evidence type="ECO:0000256" key="1">
    <source>
        <dbReference type="ARBA" id="ARBA00004651"/>
    </source>
</evidence>
<comment type="subcellular location">
    <subcellularLocation>
        <location evidence="1">Cell membrane</location>
        <topology evidence="1">Multi-pass membrane protein</topology>
    </subcellularLocation>
</comment>
<keyword evidence="3" id="KW-0813">Transport</keyword>
<dbReference type="RefSeq" id="WP_176762969.1">
    <property type="nucleotide sequence ID" value="NZ_FNHQ01000029.1"/>
</dbReference>
<keyword evidence="7 8" id="KW-0472">Membrane</keyword>
<evidence type="ECO:0000313" key="10">
    <source>
        <dbReference type="EMBL" id="SDN19360.1"/>
    </source>
</evidence>
<dbReference type="AlphaFoldDB" id="A0A1G9ZD45"/>
<feature type="transmembrane region" description="Helical" evidence="8">
    <location>
        <begin position="556"/>
        <end position="577"/>
    </location>
</feature>
<dbReference type="InterPro" id="IPR051605">
    <property type="entry name" value="CstA"/>
</dbReference>
<dbReference type="InterPro" id="IPR003706">
    <property type="entry name" value="CstA_N"/>
</dbReference>
<feature type="transmembrane region" description="Helical" evidence="8">
    <location>
        <begin position="6"/>
        <end position="23"/>
    </location>
</feature>
<feature type="transmembrane region" description="Helical" evidence="8">
    <location>
        <begin position="90"/>
        <end position="111"/>
    </location>
</feature>
<keyword evidence="5 8" id="KW-0812">Transmembrane</keyword>
<feature type="domain" description="CstA N-terminal" evidence="9">
    <location>
        <begin position="4"/>
        <end position="541"/>
    </location>
</feature>
<evidence type="ECO:0000256" key="7">
    <source>
        <dbReference type="ARBA" id="ARBA00023136"/>
    </source>
</evidence>
<dbReference type="PANTHER" id="PTHR30252">
    <property type="entry name" value="INNER MEMBRANE PEPTIDE TRANSPORTER"/>
    <property type="match status" value="1"/>
</dbReference>
<feature type="transmembrane region" description="Helical" evidence="8">
    <location>
        <begin position="421"/>
        <end position="444"/>
    </location>
</feature>
<feature type="transmembrane region" description="Helical" evidence="8">
    <location>
        <begin position="132"/>
        <end position="154"/>
    </location>
</feature>
<evidence type="ECO:0000256" key="6">
    <source>
        <dbReference type="ARBA" id="ARBA00022989"/>
    </source>
</evidence>
<sequence>MVMNGVYIVIITACFLILGYRFYGTFIAAKVLTLDQYKIPPSIRLEDGHDYVPTNKWVVFGQHFAAIAGAGPLVGPVIAAQFGYLPGMLWILFGSVFAGAVHDMVILLASVRHDGKSIAEITKEEISGLAGMSALLATLFLLIITEAGMAVVVANSLFNSPWGTFTVASTIPIAIFVGLYLKYLRPGKIQEATIIGVILVLLAVFYGSEVPSSALAPYFTFNLTQLEIILAVYGFIASVLPVWLLLAPRGYLSTYMKIGTIGALAIGIIVVAPTIRMPALTQFCAGGGPVLTGSVIPFVFITIACGAVSGFHSLISTGTTPKMLTNERQILPIGYGAMLTESFISMMALIAATSLHPNDYFAINSTQQAFAALGVHVQDLPVLAQQVGENLMHRPGGAVSLAVGMADIFNQIPGMSQFMGFWYHFCIMFEALFILTLIDAGSRVGRYLLQELIGKFSPKFKDAEWWPGIIICSIVINVSWGFLVLQGNIGVIWPLFGVSNQLLSAVTLAIGTSFIYRHGRGRYALITMIPCIFMSFITVYADYDNIFYNYIPNGKWLLIAISVIMLILDAVVMIEAVKSWIRYAKTIPQDMRTCAEIEAETKKQNEKDGIEVPAMH</sequence>
<feature type="transmembrane region" description="Helical" evidence="8">
    <location>
        <begin position="258"/>
        <end position="275"/>
    </location>
</feature>
<keyword evidence="6 8" id="KW-1133">Transmembrane helix</keyword>
<protein>
    <submittedName>
        <fullName evidence="10">Carbon starvation protein</fullName>
    </submittedName>
</protein>
<dbReference type="EMBL" id="FNHQ01000029">
    <property type="protein sequence ID" value="SDN19360.1"/>
    <property type="molecule type" value="Genomic_DNA"/>
</dbReference>